<organism evidence="2 3">
    <name type="scientific">Meiothermus hypogaeus NBRC 106114</name>
    <dbReference type="NCBI Taxonomy" id="1227553"/>
    <lineage>
        <taxon>Bacteria</taxon>
        <taxon>Thermotogati</taxon>
        <taxon>Deinococcota</taxon>
        <taxon>Deinococci</taxon>
        <taxon>Thermales</taxon>
        <taxon>Thermaceae</taxon>
        <taxon>Meiothermus</taxon>
    </lineage>
</organism>
<dbReference type="RefSeq" id="WP_170148299.1">
    <property type="nucleotide sequence ID" value="NZ_BJXL01000065.1"/>
</dbReference>
<accession>A0A511R2S3</accession>
<sequence length="294" mass="32625">MNGALVPTPLLQQLIRKKLVVRRALASLGIGERRSKAKGPGIEFAEHRPYQIGDDIRYLDPYLEARLGQPFIKQFTMYQQLSVTVLLDASLSMAQGAPEKFTFAQKIAAGLAYTGIAGGDQVLLGAFSGECIRWSPMFRGIYKASELFAWLQHLKPGDTTLLPKVVAKAAPRLRRGGLLFLVSDWMGEGAEEAVALLQGLRQDIVGIHVLAPDEVEPERVGSGGLRLADVENGEEIELVLDAGLLQRYMEHLENWKESLKALLQRQQGLYFQVRSDDNLELLFLRDFQAGGLLR</sequence>
<dbReference type="Proteomes" id="UP000321197">
    <property type="component" value="Unassembled WGS sequence"/>
</dbReference>
<protein>
    <recommendedName>
        <fullName evidence="1">DUF58 domain-containing protein</fullName>
    </recommendedName>
</protein>
<comment type="caution">
    <text evidence="2">The sequence shown here is derived from an EMBL/GenBank/DDBJ whole genome shotgun (WGS) entry which is preliminary data.</text>
</comment>
<reference evidence="2 3" key="1">
    <citation type="submission" date="2019-07" db="EMBL/GenBank/DDBJ databases">
        <title>Whole genome shotgun sequence of Meiothermus hypogaeus NBRC 106114.</title>
        <authorList>
            <person name="Hosoyama A."/>
            <person name="Uohara A."/>
            <person name="Ohji S."/>
            <person name="Ichikawa N."/>
        </authorList>
    </citation>
    <scope>NUCLEOTIDE SEQUENCE [LARGE SCALE GENOMIC DNA]</scope>
    <source>
        <strain evidence="2 3">NBRC 106114</strain>
    </source>
</reference>
<evidence type="ECO:0000313" key="3">
    <source>
        <dbReference type="Proteomes" id="UP000321197"/>
    </source>
</evidence>
<evidence type="ECO:0000313" key="2">
    <source>
        <dbReference type="EMBL" id="GEM83879.1"/>
    </source>
</evidence>
<dbReference type="InterPro" id="IPR002881">
    <property type="entry name" value="DUF58"/>
</dbReference>
<dbReference type="EMBL" id="BJXL01000065">
    <property type="protein sequence ID" value="GEM83879.1"/>
    <property type="molecule type" value="Genomic_DNA"/>
</dbReference>
<dbReference type="AlphaFoldDB" id="A0A511R2S3"/>
<name>A0A511R2S3_9DEIN</name>
<dbReference type="SUPFAM" id="SSF53300">
    <property type="entry name" value="vWA-like"/>
    <property type="match status" value="1"/>
</dbReference>
<dbReference type="InterPro" id="IPR036465">
    <property type="entry name" value="vWFA_dom_sf"/>
</dbReference>
<gene>
    <name evidence="2" type="ORF">MHY01S_20450</name>
</gene>
<dbReference type="PANTHER" id="PTHR33608">
    <property type="entry name" value="BLL2464 PROTEIN"/>
    <property type="match status" value="1"/>
</dbReference>
<dbReference type="Gene3D" id="3.40.50.410">
    <property type="entry name" value="von Willebrand factor, type A domain"/>
    <property type="match status" value="1"/>
</dbReference>
<feature type="domain" description="DUF58" evidence="1">
    <location>
        <begin position="46"/>
        <end position="250"/>
    </location>
</feature>
<dbReference type="PANTHER" id="PTHR33608:SF7">
    <property type="entry name" value="DUF58 DOMAIN-CONTAINING PROTEIN"/>
    <property type="match status" value="1"/>
</dbReference>
<dbReference type="Pfam" id="PF01882">
    <property type="entry name" value="DUF58"/>
    <property type="match status" value="1"/>
</dbReference>
<evidence type="ECO:0000259" key="1">
    <source>
        <dbReference type="Pfam" id="PF01882"/>
    </source>
</evidence>
<proteinExistence type="predicted"/>